<dbReference type="GO" id="GO:0046104">
    <property type="term" value="P:thymidine metabolic process"/>
    <property type="evidence" value="ECO:0007669"/>
    <property type="project" value="TreeGrafter"/>
</dbReference>
<keyword evidence="5" id="KW-0547">Nucleotide-binding</keyword>
<dbReference type="Gene3D" id="3.30.60.20">
    <property type="match status" value="1"/>
</dbReference>
<accession>A0A6C0AF50</accession>
<dbReference type="PIRSF" id="PIRSF035805">
    <property type="entry name" value="TK_cell"/>
    <property type="match status" value="1"/>
</dbReference>
<dbReference type="EC" id="2.7.1.21" evidence="2"/>
<keyword evidence="7" id="KW-0067">ATP-binding</keyword>
<dbReference type="GO" id="GO:0071897">
    <property type="term" value="P:DNA biosynthetic process"/>
    <property type="evidence" value="ECO:0007669"/>
    <property type="project" value="UniProtKB-KW"/>
</dbReference>
<dbReference type="AlphaFoldDB" id="A0A6C0AF50"/>
<dbReference type="PANTHER" id="PTHR11441:SF0">
    <property type="entry name" value="THYMIDINE KINASE, CYTOSOLIC"/>
    <property type="match status" value="1"/>
</dbReference>
<dbReference type="GO" id="GO:0004797">
    <property type="term" value="F:thymidine kinase activity"/>
    <property type="evidence" value="ECO:0007669"/>
    <property type="project" value="UniProtKB-EC"/>
</dbReference>
<name>A0A6C0AF50_9ZZZZ</name>
<dbReference type="Pfam" id="PF00265">
    <property type="entry name" value="TK"/>
    <property type="match status" value="1"/>
</dbReference>
<evidence type="ECO:0000256" key="2">
    <source>
        <dbReference type="ARBA" id="ARBA00012118"/>
    </source>
</evidence>
<evidence type="ECO:0000256" key="1">
    <source>
        <dbReference type="ARBA" id="ARBA00007587"/>
    </source>
</evidence>
<evidence type="ECO:0000256" key="4">
    <source>
        <dbReference type="ARBA" id="ARBA00022679"/>
    </source>
</evidence>
<dbReference type="EMBL" id="MN740597">
    <property type="protein sequence ID" value="QHS78417.1"/>
    <property type="molecule type" value="Genomic_DNA"/>
</dbReference>
<keyword evidence="4" id="KW-0808">Transferase</keyword>
<keyword evidence="3" id="KW-0237">DNA synthesis</keyword>
<dbReference type="PANTHER" id="PTHR11441">
    <property type="entry name" value="THYMIDINE KINASE"/>
    <property type="match status" value="1"/>
</dbReference>
<sequence length="208" mass="23047">MSNKTGSLTVYTGSMASGKTSYLINDITMWLDINTTEDNIIKKPLIINSKKDNRDILNIISSNSSNYKGINNNIDTISTNTLIDIDVSNRDVLGIDECNLFSDLEPAVKLWLSKGKNIYVAGLCTDFKGNKFGNISDILYLSDKFVKLTAKCSLCLSTCTNLNELPSAPFTAKLNSSKEQIEIGNTKTLYKAVCRKHLNECLKKYGHV</sequence>
<reference evidence="8" key="1">
    <citation type="journal article" date="2020" name="Nature">
        <title>Giant virus diversity and host interactions through global metagenomics.</title>
        <authorList>
            <person name="Schulz F."/>
            <person name="Roux S."/>
            <person name="Paez-Espino D."/>
            <person name="Jungbluth S."/>
            <person name="Walsh D.A."/>
            <person name="Denef V.J."/>
            <person name="McMahon K.D."/>
            <person name="Konstantinidis K.T."/>
            <person name="Eloe-Fadrosh E.A."/>
            <person name="Kyrpides N.C."/>
            <person name="Woyke T."/>
        </authorList>
    </citation>
    <scope>NUCLEOTIDE SEQUENCE</scope>
    <source>
        <strain evidence="8">GVMAG-S-1021933-23</strain>
    </source>
</reference>
<organism evidence="8">
    <name type="scientific">viral metagenome</name>
    <dbReference type="NCBI Taxonomy" id="1070528"/>
    <lineage>
        <taxon>unclassified sequences</taxon>
        <taxon>metagenomes</taxon>
        <taxon>organismal metagenomes</taxon>
    </lineage>
</organism>
<evidence type="ECO:0000256" key="3">
    <source>
        <dbReference type="ARBA" id="ARBA00022634"/>
    </source>
</evidence>
<dbReference type="SUPFAM" id="SSF52540">
    <property type="entry name" value="P-loop containing nucleoside triphosphate hydrolases"/>
    <property type="match status" value="1"/>
</dbReference>
<evidence type="ECO:0000256" key="5">
    <source>
        <dbReference type="ARBA" id="ARBA00022741"/>
    </source>
</evidence>
<protein>
    <recommendedName>
        <fullName evidence="2">thymidine kinase</fullName>
        <ecNumber evidence="2">2.7.1.21</ecNumber>
    </recommendedName>
</protein>
<proteinExistence type="inferred from homology"/>
<dbReference type="InterPro" id="IPR027417">
    <property type="entry name" value="P-loop_NTPase"/>
</dbReference>
<keyword evidence="6" id="KW-0418">Kinase</keyword>
<dbReference type="Gene3D" id="3.40.50.300">
    <property type="entry name" value="P-loop containing nucleotide triphosphate hydrolases"/>
    <property type="match status" value="1"/>
</dbReference>
<dbReference type="InterPro" id="IPR001267">
    <property type="entry name" value="Thymidine_kinase"/>
</dbReference>
<evidence type="ECO:0000313" key="8">
    <source>
        <dbReference type="EMBL" id="QHS78417.1"/>
    </source>
</evidence>
<evidence type="ECO:0000256" key="6">
    <source>
        <dbReference type="ARBA" id="ARBA00022777"/>
    </source>
</evidence>
<dbReference type="GO" id="GO:0005524">
    <property type="term" value="F:ATP binding"/>
    <property type="evidence" value="ECO:0007669"/>
    <property type="project" value="UniProtKB-KW"/>
</dbReference>
<comment type="similarity">
    <text evidence="1">Belongs to the thymidine kinase family.</text>
</comment>
<evidence type="ECO:0000256" key="7">
    <source>
        <dbReference type="ARBA" id="ARBA00022840"/>
    </source>
</evidence>